<dbReference type="Proteomes" id="UP000318053">
    <property type="component" value="Unassembled WGS sequence"/>
</dbReference>
<accession>A0A5C5XTE6</accession>
<organism evidence="2 3">
    <name type="scientific">Allorhodopirellula solitaria</name>
    <dbReference type="NCBI Taxonomy" id="2527987"/>
    <lineage>
        <taxon>Bacteria</taxon>
        <taxon>Pseudomonadati</taxon>
        <taxon>Planctomycetota</taxon>
        <taxon>Planctomycetia</taxon>
        <taxon>Pirellulales</taxon>
        <taxon>Pirellulaceae</taxon>
        <taxon>Allorhodopirellula</taxon>
    </lineage>
</organism>
<gene>
    <name evidence="2" type="ORF">CA85_26240</name>
</gene>
<feature type="domain" description="Tc1-like transposase DDE" evidence="1">
    <location>
        <begin position="1"/>
        <end position="103"/>
    </location>
</feature>
<dbReference type="Pfam" id="PF13358">
    <property type="entry name" value="DDE_3"/>
    <property type="match status" value="1"/>
</dbReference>
<comment type="caution">
    <text evidence="2">The sequence shown here is derived from an EMBL/GenBank/DDBJ whole genome shotgun (WGS) entry which is preliminary data.</text>
</comment>
<protein>
    <recommendedName>
        <fullName evidence="1">Tc1-like transposase DDE domain-containing protein</fullName>
    </recommendedName>
</protein>
<keyword evidence="3" id="KW-1185">Reference proteome</keyword>
<proteinExistence type="predicted"/>
<dbReference type="InterPro" id="IPR038717">
    <property type="entry name" value="Tc1-like_DDE_dom"/>
</dbReference>
<evidence type="ECO:0000313" key="3">
    <source>
        <dbReference type="Proteomes" id="UP000318053"/>
    </source>
</evidence>
<evidence type="ECO:0000259" key="1">
    <source>
        <dbReference type="Pfam" id="PF13358"/>
    </source>
</evidence>
<reference evidence="2 3" key="1">
    <citation type="submission" date="2019-02" db="EMBL/GenBank/DDBJ databases">
        <title>Deep-cultivation of Planctomycetes and their phenomic and genomic characterization uncovers novel biology.</title>
        <authorList>
            <person name="Wiegand S."/>
            <person name="Jogler M."/>
            <person name="Boedeker C."/>
            <person name="Pinto D."/>
            <person name="Vollmers J."/>
            <person name="Rivas-Marin E."/>
            <person name="Kohn T."/>
            <person name="Peeters S.H."/>
            <person name="Heuer A."/>
            <person name="Rast P."/>
            <person name="Oberbeckmann S."/>
            <person name="Bunk B."/>
            <person name="Jeske O."/>
            <person name="Meyerdierks A."/>
            <person name="Storesund J.E."/>
            <person name="Kallscheuer N."/>
            <person name="Luecker S."/>
            <person name="Lage O.M."/>
            <person name="Pohl T."/>
            <person name="Merkel B.J."/>
            <person name="Hornburger P."/>
            <person name="Mueller R.-W."/>
            <person name="Bruemmer F."/>
            <person name="Labrenz M."/>
            <person name="Spormann A.M."/>
            <person name="Op Den Camp H."/>
            <person name="Overmann J."/>
            <person name="Amann R."/>
            <person name="Jetten M.S.M."/>
            <person name="Mascher T."/>
            <person name="Medema M.H."/>
            <person name="Devos D.P."/>
            <person name="Kaster A.-K."/>
            <person name="Ovreas L."/>
            <person name="Rohde M."/>
            <person name="Galperin M.Y."/>
            <person name="Jogler C."/>
        </authorList>
    </citation>
    <scope>NUCLEOTIDE SEQUENCE [LARGE SCALE GENOMIC DNA]</scope>
    <source>
        <strain evidence="2 3">CA85</strain>
    </source>
</reference>
<dbReference type="OrthoDB" id="269226at2"/>
<sequence length="115" mass="13310">MDEQSIQLISDSRPSLPMRPGSCEKIDYEYVREGMCNAFMFVEPLGGWREVHVSTTKKAIDWAGYVQWLVDHPRYKNAKRITLVCDNLNTHWAGSLYAAFAADEAFRILNRIELR</sequence>
<evidence type="ECO:0000313" key="2">
    <source>
        <dbReference type="EMBL" id="TWT66527.1"/>
    </source>
</evidence>
<dbReference type="AlphaFoldDB" id="A0A5C5XTE6"/>
<dbReference type="EMBL" id="SJPK01000005">
    <property type="protein sequence ID" value="TWT66527.1"/>
    <property type="molecule type" value="Genomic_DNA"/>
</dbReference>
<dbReference type="RefSeq" id="WP_146391617.1">
    <property type="nucleotide sequence ID" value="NZ_SJPK01000005.1"/>
</dbReference>
<name>A0A5C5XTE6_9BACT</name>